<protein>
    <recommendedName>
        <fullName evidence="6">S-protein homolog</fullName>
    </recommendedName>
</protein>
<evidence type="ECO:0000256" key="1">
    <source>
        <dbReference type="ARBA" id="ARBA00004613"/>
    </source>
</evidence>
<comment type="caution">
    <text evidence="8">The sequence shown here is derived from an EMBL/GenBank/DDBJ whole genome shotgun (WGS) entry which is preliminary data.</text>
</comment>
<name>A0A7J6F9K1_CANSA</name>
<evidence type="ECO:0000313" key="9">
    <source>
        <dbReference type="Proteomes" id="UP000525078"/>
    </source>
</evidence>
<dbReference type="AlphaFoldDB" id="A0A7J6F9K1"/>
<dbReference type="GO" id="GO:0060320">
    <property type="term" value="P:rejection of self pollen"/>
    <property type="evidence" value="ECO:0007669"/>
    <property type="project" value="UniProtKB-KW"/>
</dbReference>
<dbReference type="InterPro" id="IPR010264">
    <property type="entry name" value="Self-incomp_S1"/>
</dbReference>
<dbReference type="PANTHER" id="PTHR31232:SF152">
    <property type="entry name" value="S-PROTEIN HOMOLOG"/>
    <property type="match status" value="1"/>
</dbReference>
<keyword evidence="5 6" id="KW-0732">Signal</keyword>
<evidence type="ECO:0000313" key="10">
    <source>
        <dbReference type="Proteomes" id="UP000583929"/>
    </source>
</evidence>
<evidence type="ECO:0000256" key="5">
    <source>
        <dbReference type="ARBA" id="ARBA00022729"/>
    </source>
</evidence>
<evidence type="ECO:0000256" key="2">
    <source>
        <dbReference type="ARBA" id="ARBA00005581"/>
    </source>
</evidence>
<sequence>MMIPLFLLLIFISSSSFSECSQQGDVPVPVPGIHEDDVVIINNGILDTVLTVHCKSKDDDLGVRTLKYNESFQFSFQPNIWDTTLFFCGFSWDKEFHWFDIYKTKHRFVFHINSWIIHPSGPCLFNTNHQAYDYCYPWNADNKQGLQFFPALNPNH</sequence>
<evidence type="ECO:0000256" key="3">
    <source>
        <dbReference type="ARBA" id="ARBA00022471"/>
    </source>
</evidence>
<dbReference type="OrthoDB" id="1900999at2759"/>
<dbReference type="Proteomes" id="UP000583929">
    <property type="component" value="Unassembled WGS sequence"/>
</dbReference>
<dbReference type="Pfam" id="PF05938">
    <property type="entry name" value="Self-incomp_S1"/>
    <property type="match status" value="1"/>
</dbReference>
<proteinExistence type="inferred from homology"/>
<gene>
    <name evidence="7" type="ORF">F8388_026606</name>
    <name evidence="8" type="ORF">G4B88_026802</name>
</gene>
<keyword evidence="3 6" id="KW-0713">Self-incompatibility</keyword>
<accession>A0A7J6F9K1</accession>
<comment type="similarity">
    <text evidence="2 6">Belongs to the plant self-incompatibility (S1) protein family.</text>
</comment>
<evidence type="ECO:0000256" key="4">
    <source>
        <dbReference type="ARBA" id="ARBA00022525"/>
    </source>
</evidence>
<evidence type="ECO:0000256" key="6">
    <source>
        <dbReference type="RuleBase" id="RU367044"/>
    </source>
</evidence>
<dbReference type="EMBL" id="JAATIP010000267">
    <property type="protein sequence ID" value="KAF4355336.1"/>
    <property type="molecule type" value="Genomic_DNA"/>
</dbReference>
<comment type="subcellular location">
    <subcellularLocation>
        <location evidence="1 6">Secreted</location>
    </subcellularLocation>
</comment>
<keyword evidence="10" id="KW-1185">Reference proteome</keyword>
<evidence type="ECO:0000313" key="8">
    <source>
        <dbReference type="EMBL" id="KAF4367295.1"/>
    </source>
</evidence>
<evidence type="ECO:0000313" key="7">
    <source>
        <dbReference type="EMBL" id="KAF4355336.1"/>
    </source>
</evidence>
<dbReference type="GO" id="GO:0005576">
    <property type="term" value="C:extracellular region"/>
    <property type="evidence" value="ECO:0007669"/>
    <property type="project" value="UniProtKB-SubCell"/>
</dbReference>
<feature type="chain" id="PRO_5033950784" description="S-protein homolog" evidence="6">
    <location>
        <begin position="19"/>
        <end position="156"/>
    </location>
</feature>
<organism evidence="8 10">
    <name type="scientific">Cannabis sativa</name>
    <name type="common">Hemp</name>
    <name type="synonym">Marijuana</name>
    <dbReference type="NCBI Taxonomy" id="3483"/>
    <lineage>
        <taxon>Eukaryota</taxon>
        <taxon>Viridiplantae</taxon>
        <taxon>Streptophyta</taxon>
        <taxon>Embryophyta</taxon>
        <taxon>Tracheophyta</taxon>
        <taxon>Spermatophyta</taxon>
        <taxon>Magnoliopsida</taxon>
        <taxon>eudicotyledons</taxon>
        <taxon>Gunneridae</taxon>
        <taxon>Pentapetalae</taxon>
        <taxon>rosids</taxon>
        <taxon>fabids</taxon>
        <taxon>Rosales</taxon>
        <taxon>Cannabaceae</taxon>
        <taxon>Cannabis</taxon>
    </lineage>
</organism>
<dbReference type="EMBL" id="JAATIQ010000247">
    <property type="protein sequence ID" value="KAF4367295.1"/>
    <property type="molecule type" value="Genomic_DNA"/>
</dbReference>
<reference evidence="9 10" key="1">
    <citation type="journal article" date="2020" name="bioRxiv">
        <title>Sequence and annotation of 42 cannabis genomes reveals extensive copy number variation in cannabinoid synthesis and pathogen resistance genes.</title>
        <authorList>
            <person name="Mckernan K.J."/>
            <person name="Helbert Y."/>
            <person name="Kane L.T."/>
            <person name="Ebling H."/>
            <person name="Zhang L."/>
            <person name="Liu B."/>
            <person name="Eaton Z."/>
            <person name="Mclaughlin S."/>
            <person name="Kingan S."/>
            <person name="Baybayan P."/>
            <person name="Concepcion G."/>
            <person name="Jordan M."/>
            <person name="Riva A."/>
            <person name="Barbazuk W."/>
            <person name="Harkins T."/>
        </authorList>
    </citation>
    <scope>NUCLEOTIDE SEQUENCE [LARGE SCALE GENOMIC DNA]</scope>
    <source>
        <strain evidence="9 10">cv. Jamaican Lion 4</strain>
        <strain evidence="8">Father</strain>
        <strain evidence="7">Mother</strain>
        <tissue evidence="8">Leaf</tissue>
    </source>
</reference>
<dbReference type="Proteomes" id="UP000525078">
    <property type="component" value="Unassembled WGS sequence"/>
</dbReference>
<feature type="signal peptide" evidence="6">
    <location>
        <begin position="1"/>
        <end position="18"/>
    </location>
</feature>
<keyword evidence="4 6" id="KW-0964">Secreted</keyword>
<dbReference type="PANTHER" id="PTHR31232">
    <property type="match status" value="1"/>
</dbReference>